<dbReference type="PANTHER" id="PTHR37291">
    <property type="entry name" value="5-METHYLCYTOSINE-SPECIFIC RESTRICTION ENZYME B"/>
    <property type="match status" value="1"/>
</dbReference>
<dbReference type="AlphaFoldDB" id="A0A095UQV3"/>
<sequence length="875" mass="100344">MDQYTWVPAFKALTQWIKDYEDRQPELIAILQKLGIEKGLTDETETGEKVPLQEIDPFSFFAIFMKYGEETRKKLFKELIELIGLDAPPPSDFSGVPSAQPLKVWLFPYAKSRAPGTISKLWKFFRDAATFEFDREQFQSVLSIKGTGFAKLTQCLFYAYPDIYLPVDGQTRHWLTSNGLEIPKPNWQDYRECLQRVRNLTDKPFWEISYQAWYENQSTPFDSKTAVEHLKKVYPGTYSGTMHIAGFKCTNGKPIALDPKPKSVKVFIGDKPPEEIQLEKVREYGPRDTRNHHLKQHAPSLALGSTAYLVPVSSMDELDTLLEWYDEEDNDMSEPISEENLPQKEENIMPTEPLNQILYGPPGTGKTYRTTDLAVRIADPVWYQENADRSASYENRAAIKARFDELVRSERIQFTTFHQSFAYEDFIEGIRAESQPETDELHYPVRDGVFKTLCKNADKRVIAHQTISSSNLSDRAIWKMSLGNSQTAEAGEVFTECLENDYVLLGWGGDADFSGCDDYESVKKRYLERYPSETQEYAFRAVNTFRNQVKEGDLLVISDGNSRFRAIAEVTGQHRKLEDKPDWFHQARDVKWLQVYENSRPVSELYSSQFTQKTLYKLKPSKLSLSRLQEMVSTESPEEDAPPHVLIIDEINRGNIARIFGELITLLEPSKRAGASDAQSVTLPYSKEQFSVPSNVFVIGTMNTADKSLAQLDLALRRRFSFVEMLPDPSSLSDTTVYDIPLDTLLDMINQRIEVLLDSDHQIGHAYFIELAGMESESERQVALRHIFRDKVIPLLQEYFFEDYERIGWVLNDPAKAPEHKFITPGTTGANAFTRNLTDLFPGEIAEQLTDNRFKINETAFDEAEAYQQIVGMHR</sequence>
<dbReference type="GO" id="GO:0005524">
    <property type="term" value="F:ATP binding"/>
    <property type="evidence" value="ECO:0007669"/>
    <property type="project" value="InterPro"/>
</dbReference>
<dbReference type="PATRIC" id="fig|1177154.3.peg.1860"/>
<reference evidence="2 3" key="1">
    <citation type="submission" date="2012-09" db="EMBL/GenBank/DDBJ databases">
        <title>Genome Sequence of alkane-degrading Bacterium Alcanivorax sp. 19-m-6.</title>
        <authorList>
            <person name="Lai Q."/>
            <person name="Shao Z."/>
        </authorList>
    </citation>
    <scope>NUCLEOTIDE SEQUENCE [LARGE SCALE GENOMIC DNA]</scope>
    <source>
        <strain evidence="2 3">19-m-6</strain>
    </source>
</reference>
<dbReference type="SUPFAM" id="SSF52540">
    <property type="entry name" value="P-loop containing nucleoside triphosphate hydrolases"/>
    <property type="match status" value="1"/>
</dbReference>
<evidence type="ECO:0000313" key="2">
    <source>
        <dbReference type="EMBL" id="KGD64915.1"/>
    </source>
</evidence>
<dbReference type="Gene3D" id="3.40.50.300">
    <property type="entry name" value="P-loop containing nucleotide triphosphate hydrolases"/>
    <property type="match status" value="1"/>
</dbReference>
<dbReference type="InterPro" id="IPR052934">
    <property type="entry name" value="Methyl-DNA_Rec/Restrict_Enz"/>
</dbReference>
<dbReference type="Pfam" id="PF07728">
    <property type="entry name" value="AAA_5"/>
    <property type="match status" value="1"/>
</dbReference>
<dbReference type="RefSeq" id="WP_035232402.1">
    <property type="nucleotide sequence ID" value="NZ_ARXV01000006.1"/>
</dbReference>
<dbReference type="eggNOG" id="COG1401">
    <property type="taxonomic scope" value="Bacteria"/>
</dbReference>
<dbReference type="STRING" id="1177154.Y5S_01823"/>
<dbReference type="EMBL" id="ARXV01000006">
    <property type="protein sequence ID" value="KGD64915.1"/>
    <property type="molecule type" value="Genomic_DNA"/>
</dbReference>
<accession>A0A095UQV3</accession>
<keyword evidence="3" id="KW-1185">Reference proteome</keyword>
<dbReference type="InterPro" id="IPR011704">
    <property type="entry name" value="ATPase_dyneun-rel_AAA"/>
</dbReference>
<protein>
    <submittedName>
        <fullName evidence="2">ATPase</fullName>
    </submittedName>
</protein>
<dbReference type="PANTHER" id="PTHR37291:SF1">
    <property type="entry name" value="TYPE IV METHYL-DIRECTED RESTRICTION ENZYME ECOKMCRB SUBUNIT"/>
    <property type="match status" value="1"/>
</dbReference>
<dbReference type="eggNOG" id="COG4127">
    <property type="taxonomic scope" value="Bacteria"/>
</dbReference>
<evidence type="ECO:0000313" key="3">
    <source>
        <dbReference type="Proteomes" id="UP000029444"/>
    </source>
</evidence>
<dbReference type="GO" id="GO:0016887">
    <property type="term" value="F:ATP hydrolysis activity"/>
    <property type="evidence" value="ECO:0007669"/>
    <property type="project" value="InterPro"/>
</dbReference>
<dbReference type="Proteomes" id="UP000029444">
    <property type="component" value="Unassembled WGS sequence"/>
</dbReference>
<dbReference type="InterPro" id="IPR027417">
    <property type="entry name" value="P-loop_NTPase"/>
</dbReference>
<proteinExistence type="predicted"/>
<comment type="caution">
    <text evidence="2">The sequence shown here is derived from an EMBL/GenBank/DDBJ whole genome shotgun (WGS) entry which is preliminary data.</text>
</comment>
<gene>
    <name evidence="2" type="ORF">Y5S_01823</name>
</gene>
<feature type="domain" description="ATPase dynein-related AAA" evidence="1">
    <location>
        <begin position="633"/>
        <end position="720"/>
    </location>
</feature>
<name>A0A095UQV3_9GAMM</name>
<organism evidence="2 3">
    <name type="scientific">Alcanivorax nanhaiticus</name>
    <dbReference type="NCBI Taxonomy" id="1177154"/>
    <lineage>
        <taxon>Bacteria</taxon>
        <taxon>Pseudomonadati</taxon>
        <taxon>Pseudomonadota</taxon>
        <taxon>Gammaproteobacteria</taxon>
        <taxon>Oceanospirillales</taxon>
        <taxon>Alcanivoracaceae</taxon>
        <taxon>Alcanivorax</taxon>
    </lineage>
</organism>
<evidence type="ECO:0000259" key="1">
    <source>
        <dbReference type="Pfam" id="PF07728"/>
    </source>
</evidence>
<dbReference type="REBASE" id="116967">
    <property type="entry name" value="Asp19m6McrBCP"/>
</dbReference>